<dbReference type="PROSITE" id="PS50056">
    <property type="entry name" value="TYR_PHOSPHATASE_2"/>
    <property type="match status" value="1"/>
</dbReference>
<reference evidence="3 4" key="1">
    <citation type="submission" date="2020-08" db="EMBL/GenBank/DDBJ databases">
        <title>Genomic Encyclopedia of Type Strains, Phase III (KMG-III): the genomes of soil and plant-associated and newly described type strains.</title>
        <authorList>
            <person name="Whitman W."/>
        </authorList>
    </citation>
    <scope>NUCLEOTIDE SEQUENCE [LARGE SCALE GENOMIC DNA]</scope>
    <source>
        <strain evidence="3 4">CECT 7247</strain>
    </source>
</reference>
<dbReference type="InterPro" id="IPR029021">
    <property type="entry name" value="Prot-tyrosine_phosphatase-like"/>
</dbReference>
<comment type="caution">
    <text evidence="3">The sequence shown here is derived from an EMBL/GenBank/DDBJ whole genome shotgun (WGS) entry which is preliminary data.</text>
</comment>
<evidence type="ECO:0000313" key="4">
    <source>
        <dbReference type="Proteomes" id="UP000574369"/>
    </source>
</evidence>
<dbReference type="InterPro" id="IPR016130">
    <property type="entry name" value="Tyr_Pase_AS"/>
</dbReference>
<dbReference type="RefSeq" id="WP_088450118.1">
    <property type="nucleotide sequence ID" value="NZ_JACHXO010000002.1"/>
</dbReference>
<keyword evidence="4" id="KW-1185">Reference proteome</keyword>
<protein>
    <submittedName>
        <fullName evidence="3">Protein-tyrosine phosphatase</fullName>
    </submittedName>
</protein>
<dbReference type="EMBL" id="JACHXO010000002">
    <property type="protein sequence ID" value="MBB3194205.1"/>
    <property type="molecule type" value="Genomic_DNA"/>
</dbReference>
<feature type="domain" description="Tyrosine specific protein phosphatases" evidence="2">
    <location>
        <begin position="87"/>
        <end position="141"/>
    </location>
</feature>
<dbReference type="PROSITE" id="PS00383">
    <property type="entry name" value="TYR_PHOSPHATASE_1"/>
    <property type="match status" value="1"/>
</dbReference>
<dbReference type="Pfam" id="PF22784">
    <property type="entry name" value="PTP-SAK"/>
    <property type="match status" value="1"/>
</dbReference>
<evidence type="ECO:0000313" key="3">
    <source>
        <dbReference type="EMBL" id="MBB3194205.1"/>
    </source>
</evidence>
<dbReference type="InterPro" id="IPR000387">
    <property type="entry name" value="Tyr_Pase_dom"/>
</dbReference>
<accession>A0ABR6GPZ9</accession>
<organism evidence="3 4">
    <name type="scientific">Roseateles terrae</name>
    <dbReference type="NCBI Taxonomy" id="431060"/>
    <lineage>
        <taxon>Bacteria</taxon>
        <taxon>Pseudomonadati</taxon>
        <taxon>Pseudomonadota</taxon>
        <taxon>Betaproteobacteria</taxon>
        <taxon>Burkholderiales</taxon>
        <taxon>Sphaerotilaceae</taxon>
        <taxon>Roseateles</taxon>
    </lineage>
</organism>
<proteinExistence type="predicted"/>
<gene>
    <name evidence="3" type="ORF">FHS28_001590</name>
</gene>
<dbReference type="InterPro" id="IPR057023">
    <property type="entry name" value="PTP-SAK"/>
</dbReference>
<keyword evidence="1" id="KW-0378">Hydrolase</keyword>
<dbReference type="Gene3D" id="3.90.190.10">
    <property type="entry name" value="Protein tyrosine phosphatase superfamily"/>
    <property type="match status" value="1"/>
</dbReference>
<evidence type="ECO:0000259" key="2">
    <source>
        <dbReference type="PROSITE" id="PS50056"/>
    </source>
</evidence>
<name>A0ABR6GPZ9_9BURK</name>
<evidence type="ECO:0000256" key="1">
    <source>
        <dbReference type="ARBA" id="ARBA00022801"/>
    </source>
</evidence>
<sequence length="158" mass="17465">MSFRALPLPDDVSGRLWLHSMPGRRESWSDFLDQARHQQLNLVVCLNPLDEVEALSPQYFKAIQAGRLPFRWMHLPMLNFGLASEAALFRQGVEQLAHGLRLGDRALVHCAAGMGRTGTMGACVLKRLGRGADDAVQTVREAGSNPQSAVQTGWIQVF</sequence>
<dbReference type="Proteomes" id="UP000574369">
    <property type="component" value="Unassembled WGS sequence"/>
</dbReference>
<dbReference type="SUPFAM" id="SSF52799">
    <property type="entry name" value="(Phosphotyrosine protein) phosphatases II"/>
    <property type="match status" value="1"/>
</dbReference>